<evidence type="ECO:0000313" key="6">
    <source>
        <dbReference type="EMBL" id="THV33155.1"/>
    </source>
</evidence>
<evidence type="ECO:0000313" key="7">
    <source>
        <dbReference type="Proteomes" id="UP000307378"/>
    </source>
</evidence>
<dbReference type="Gene3D" id="3.30.930.10">
    <property type="entry name" value="Bira Bifunctional Protein, Domain 2"/>
    <property type="match status" value="1"/>
</dbReference>
<dbReference type="Gene3D" id="2.30.30.100">
    <property type="match status" value="1"/>
</dbReference>
<dbReference type="PROSITE" id="PS51733">
    <property type="entry name" value="BPL_LPL_CATALYTIC"/>
    <property type="match status" value="1"/>
</dbReference>
<dbReference type="GO" id="GO:0004077">
    <property type="term" value="F:biotin--[biotin carboxyl-carrier protein] ligase activity"/>
    <property type="evidence" value="ECO:0007669"/>
    <property type="project" value="UniProtKB-EC"/>
</dbReference>
<comment type="caution">
    <text evidence="6">The sequence shown here is derived from an EMBL/GenBank/DDBJ whole genome shotgun (WGS) entry which is preliminary data.</text>
</comment>
<dbReference type="InterPro" id="IPR004143">
    <property type="entry name" value="BPL_LPL_catalytic"/>
</dbReference>
<dbReference type="Proteomes" id="UP000307378">
    <property type="component" value="Unassembled WGS sequence"/>
</dbReference>
<dbReference type="InterPro" id="IPR003142">
    <property type="entry name" value="BPL_C"/>
</dbReference>
<dbReference type="RefSeq" id="WP_136542577.1">
    <property type="nucleotide sequence ID" value="NZ_STGU01000011.1"/>
</dbReference>
<keyword evidence="2" id="KW-0092">Biotin</keyword>
<dbReference type="PANTHER" id="PTHR12835">
    <property type="entry name" value="BIOTIN PROTEIN LIGASE"/>
    <property type="match status" value="1"/>
</dbReference>
<dbReference type="PANTHER" id="PTHR12835:SF5">
    <property type="entry name" value="BIOTIN--PROTEIN LIGASE"/>
    <property type="match status" value="1"/>
</dbReference>
<accession>A0A4S8PTK4</accession>
<dbReference type="AlphaFoldDB" id="A0A4S8PTK4"/>
<name>A0A4S8PTK4_9HYPH</name>
<dbReference type="SUPFAM" id="SSF55681">
    <property type="entry name" value="Class II aaRS and biotin synthetases"/>
    <property type="match status" value="1"/>
</dbReference>
<evidence type="ECO:0000259" key="5">
    <source>
        <dbReference type="PROSITE" id="PS51733"/>
    </source>
</evidence>
<dbReference type="NCBIfam" id="TIGR00121">
    <property type="entry name" value="birA_ligase"/>
    <property type="match status" value="1"/>
</dbReference>
<reference evidence="6 7" key="1">
    <citation type="submission" date="2019-04" db="EMBL/GenBank/DDBJ databases">
        <title>genome sequence of strain W3.</title>
        <authorList>
            <person name="Gao J."/>
            <person name="Sun J."/>
        </authorList>
    </citation>
    <scope>NUCLEOTIDE SEQUENCE [LARGE SCALE GENOMIC DNA]</scope>
    <source>
        <strain evidence="6 7">W3</strain>
    </source>
</reference>
<proteinExistence type="predicted"/>
<evidence type="ECO:0000256" key="4">
    <source>
        <dbReference type="ARBA" id="ARBA00047846"/>
    </source>
</evidence>
<evidence type="ECO:0000256" key="1">
    <source>
        <dbReference type="ARBA" id="ARBA00022598"/>
    </source>
</evidence>
<comment type="catalytic activity">
    <reaction evidence="4">
        <text>biotin + L-lysyl-[protein] + ATP = N(6)-biotinyl-L-lysyl-[protein] + AMP + diphosphate + H(+)</text>
        <dbReference type="Rhea" id="RHEA:11756"/>
        <dbReference type="Rhea" id="RHEA-COMP:9752"/>
        <dbReference type="Rhea" id="RHEA-COMP:10505"/>
        <dbReference type="ChEBI" id="CHEBI:15378"/>
        <dbReference type="ChEBI" id="CHEBI:29969"/>
        <dbReference type="ChEBI" id="CHEBI:30616"/>
        <dbReference type="ChEBI" id="CHEBI:33019"/>
        <dbReference type="ChEBI" id="CHEBI:57586"/>
        <dbReference type="ChEBI" id="CHEBI:83144"/>
        <dbReference type="ChEBI" id="CHEBI:456215"/>
        <dbReference type="EC" id="6.3.4.15"/>
    </reaction>
</comment>
<dbReference type="InterPro" id="IPR004408">
    <property type="entry name" value="Biotin_CoA_COase_ligase"/>
</dbReference>
<gene>
    <name evidence="6" type="ORF">FAA86_18365</name>
</gene>
<sequence length="255" mass="27410">MTSLGRPGRISLDDFRHEALDEVSSTNTEAFARARAGDSGFLWLTAERQTGGRGRRGRPWVSERGNLYSTLLLIDPAPPEDLGSLPLAVALAVHAAVQSVMPPGGEVVEIKWPNDVLIGRQKTSGILLEAERLSDGRMALAIGIGINIAHRPDVTLYPVTSLADQGASISPPEFFAHLFAEMAEVLSVWDEGRGIAEIVRRWRRVACGIGEKITVNLPDRSISGIFSGIDDKGILLLDRGPDGMMSVAAGDVFFG</sequence>
<dbReference type="Pfam" id="PF02237">
    <property type="entry name" value="BPL_C"/>
    <property type="match status" value="1"/>
</dbReference>
<dbReference type="GO" id="GO:0005737">
    <property type="term" value="C:cytoplasm"/>
    <property type="evidence" value="ECO:0007669"/>
    <property type="project" value="TreeGrafter"/>
</dbReference>
<keyword evidence="1 6" id="KW-0436">Ligase</keyword>
<protein>
    <recommendedName>
        <fullName evidence="3">biotin--[biotin carboxyl-carrier protein] ligase</fullName>
        <ecNumber evidence="3">6.3.4.15</ecNumber>
    </recommendedName>
</protein>
<dbReference type="EC" id="6.3.4.15" evidence="3"/>
<dbReference type="EMBL" id="STGU01000011">
    <property type="protein sequence ID" value="THV33155.1"/>
    <property type="molecule type" value="Genomic_DNA"/>
</dbReference>
<evidence type="ECO:0000256" key="2">
    <source>
        <dbReference type="ARBA" id="ARBA00023267"/>
    </source>
</evidence>
<evidence type="ECO:0000256" key="3">
    <source>
        <dbReference type="ARBA" id="ARBA00024227"/>
    </source>
</evidence>
<dbReference type="InterPro" id="IPR045864">
    <property type="entry name" value="aa-tRNA-synth_II/BPL/LPL"/>
</dbReference>
<feature type="domain" description="BPL/LPL catalytic" evidence="5">
    <location>
        <begin position="13"/>
        <end position="190"/>
    </location>
</feature>
<dbReference type="Pfam" id="PF03099">
    <property type="entry name" value="BPL_LplA_LipB"/>
    <property type="match status" value="1"/>
</dbReference>
<organism evidence="6 7">
    <name type="scientific">Rhizobium rosettiformans W3</name>
    <dbReference type="NCBI Taxonomy" id="538378"/>
    <lineage>
        <taxon>Bacteria</taxon>
        <taxon>Pseudomonadati</taxon>
        <taxon>Pseudomonadota</taxon>
        <taxon>Alphaproteobacteria</taxon>
        <taxon>Hyphomicrobiales</taxon>
        <taxon>Rhizobiaceae</taxon>
        <taxon>Rhizobium/Agrobacterium group</taxon>
        <taxon>Rhizobium</taxon>
    </lineage>
</organism>